<evidence type="ECO:0000256" key="7">
    <source>
        <dbReference type="ARBA" id="ARBA00022777"/>
    </source>
</evidence>
<dbReference type="GO" id="GO:0005524">
    <property type="term" value="F:ATP binding"/>
    <property type="evidence" value="ECO:0007669"/>
    <property type="project" value="UniProtKB-KW"/>
</dbReference>
<evidence type="ECO:0000256" key="4">
    <source>
        <dbReference type="ARBA" id="ARBA00022553"/>
    </source>
</evidence>
<dbReference type="SMART" id="SM00388">
    <property type="entry name" value="HisKA"/>
    <property type="match status" value="1"/>
</dbReference>
<dbReference type="Pfam" id="PF02518">
    <property type="entry name" value="HATPase_c"/>
    <property type="match status" value="1"/>
</dbReference>
<keyword evidence="10" id="KW-1133">Transmembrane helix</keyword>
<reference evidence="13 14" key="1">
    <citation type="submission" date="2019-09" db="EMBL/GenBank/DDBJ databases">
        <title>Genome Sequence of Larkinella sp MA1.</title>
        <authorList>
            <person name="Srinivasan S."/>
        </authorList>
    </citation>
    <scope>NUCLEOTIDE SEQUENCE [LARGE SCALE GENOMIC DNA]</scope>
    <source>
        <strain evidence="13 14">MA1</strain>
    </source>
</reference>
<feature type="transmembrane region" description="Helical" evidence="10">
    <location>
        <begin position="303"/>
        <end position="321"/>
    </location>
</feature>
<evidence type="ECO:0000313" key="13">
    <source>
        <dbReference type="EMBL" id="KAA9356200.1"/>
    </source>
</evidence>
<feature type="transmembrane region" description="Helical" evidence="10">
    <location>
        <begin position="418"/>
        <end position="437"/>
    </location>
</feature>
<dbReference type="Pfam" id="PF00512">
    <property type="entry name" value="HisKA"/>
    <property type="match status" value="1"/>
</dbReference>
<keyword evidence="5" id="KW-0808">Transferase</keyword>
<organism evidence="13 14">
    <name type="scientific">Larkinella humicola</name>
    <dbReference type="NCBI Taxonomy" id="2607654"/>
    <lineage>
        <taxon>Bacteria</taxon>
        <taxon>Pseudomonadati</taxon>
        <taxon>Bacteroidota</taxon>
        <taxon>Cytophagia</taxon>
        <taxon>Cytophagales</taxon>
        <taxon>Spirosomataceae</taxon>
        <taxon>Larkinella</taxon>
    </lineage>
</organism>
<dbReference type="SUPFAM" id="SSF47384">
    <property type="entry name" value="Homodimeric domain of signal transducing histidine kinase"/>
    <property type="match status" value="1"/>
</dbReference>
<dbReference type="GO" id="GO:0000155">
    <property type="term" value="F:phosphorelay sensor kinase activity"/>
    <property type="evidence" value="ECO:0007669"/>
    <property type="project" value="InterPro"/>
</dbReference>
<evidence type="ECO:0000256" key="2">
    <source>
        <dbReference type="ARBA" id="ARBA00004370"/>
    </source>
</evidence>
<evidence type="ECO:0000256" key="5">
    <source>
        <dbReference type="ARBA" id="ARBA00022679"/>
    </source>
</evidence>
<keyword evidence="9" id="KW-0902">Two-component regulatory system</keyword>
<feature type="transmembrane region" description="Helical" evidence="10">
    <location>
        <begin position="383"/>
        <end position="406"/>
    </location>
</feature>
<evidence type="ECO:0000256" key="8">
    <source>
        <dbReference type="ARBA" id="ARBA00022840"/>
    </source>
</evidence>
<feature type="domain" description="HAMP" evidence="12">
    <location>
        <begin position="972"/>
        <end position="1024"/>
    </location>
</feature>
<evidence type="ECO:0000256" key="9">
    <source>
        <dbReference type="ARBA" id="ARBA00023012"/>
    </source>
</evidence>
<feature type="transmembrane region" description="Helical" evidence="10">
    <location>
        <begin position="443"/>
        <end position="462"/>
    </location>
</feature>
<keyword evidence="4" id="KW-0597">Phosphoprotein</keyword>
<proteinExistence type="predicted"/>
<feature type="transmembrane region" description="Helical" evidence="10">
    <location>
        <begin position="342"/>
        <end position="363"/>
    </location>
</feature>
<dbReference type="InterPro" id="IPR036097">
    <property type="entry name" value="HisK_dim/P_sf"/>
</dbReference>
<keyword evidence="10" id="KW-0472">Membrane</keyword>
<keyword evidence="6" id="KW-0547">Nucleotide-binding</keyword>
<dbReference type="InterPro" id="IPR005467">
    <property type="entry name" value="His_kinase_dom"/>
</dbReference>
<dbReference type="EMBL" id="VTWS01000001">
    <property type="protein sequence ID" value="KAA9356200.1"/>
    <property type="molecule type" value="Genomic_DNA"/>
</dbReference>
<keyword evidence="8" id="KW-0067">ATP-binding</keyword>
<dbReference type="CDD" id="cd06225">
    <property type="entry name" value="HAMP"/>
    <property type="match status" value="1"/>
</dbReference>
<gene>
    <name evidence="13" type="ORF">F0P93_00135</name>
</gene>
<dbReference type="PROSITE" id="PS50885">
    <property type="entry name" value="HAMP"/>
    <property type="match status" value="1"/>
</dbReference>
<keyword evidence="10" id="KW-0812">Transmembrane</keyword>
<dbReference type="Gene3D" id="3.30.565.10">
    <property type="entry name" value="Histidine kinase-like ATPase, C-terminal domain"/>
    <property type="match status" value="1"/>
</dbReference>
<dbReference type="PANTHER" id="PTHR43065:SF10">
    <property type="entry name" value="PEROXIDE STRESS-ACTIVATED HISTIDINE KINASE MAK3"/>
    <property type="match status" value="1"/>
</dbReference>
<dbReference type="PANTHER" id="PTHR43065">
    <property type="entry name" value="SENSOR HISTIDINE KINASE"/>
    <property type="match status" value="1"/>
</dbReference>
<evidence type="ECO:0000313" key="14">
    <source>
        <dbReference type="Proteomes" id="UP000326344"/>
    </source>
</evidence>
<dbReference type="InterPro" id="IPR003594">
    <property type="entry name" value="HATPase_dom"/>
</dbReference>
<dbReference type="Gene3D" id="1.10.287.130">
    <property type="match status" value="1"/>
</dbReference>
<dbReference type="GO" id="GO:0016020">
    <property type="term" value="C:membrane"/>
    <property type="evidence" value="ECO:0007669"/>
    <property type="project" value="UniProtKB-SubCell"/>
</dbReference>
<evidence type="ECO:0000256" key="10">
    <source>
        <dbReference type="SAM" id="Phobius"/>
    </source>
</evidence>
<evidence type="ECO:0000256" key="1">
    <source>
        <dbReference type="ARBA" id="ARBA00000085"/>
    </source>
</evidence>
<dbReference type="EC" id="2.7.13.3" evidence="3"/>
<feature type="transmembrane region" description="Helical" evidence="10">
    <location>
        <begin position="256"/>
        <end position="283"/>
    </location>
</feature>
<dbReference type="InterPro" id="IPR036890">
    <property type="entry name" value="HATPase_C_sf"/>
</dbReference>
<name>A0A5N1JID5_9BACT</name>
<evidence type="ECO:0000259" key="12">
    <source>
        <dbReference type="PROSITE" id="PS50885"/>
    </source>
</evidence>
<comment type="catalytic activity">
    <reaction evidence="1">
        <text>ATP + protein L-histidine = ADP + protein N-phospho-L-histidine.</text>
        <dbReference type="EC" id="2.7.13.3"/>
    </reaction>
</comment>
<dbReference type="CDD" id="cd00082">
    <property type="entry name" value="HisKA"/>
    <property type="match status" value="1"/>
</dbReference>
<protein>
    <recommendedName>
        <fullName evidence="3">histidine kinase</fullName>
        <ecNumber evidence="3">2.7.13.3</ecNumber>
    </recommendedName>
</protein>
<dbReference type="InterPro" id="IPR003661">
    <property type="entry name" value="HisK_dim/P_dom"/>
</dbReference>
<dbReference type="InterPro" id="IPR004358">
    <property type="entry name" value="Sig_transdc_His_kin-like_C"/>
</dbReference>
<dbReference type="PRINTS" id="PR00344">
    <property type="entry name" value="BCTRLSENSOR"/>
</dbReference>
<evidence type="ECO:0000256" key="6">
    <source>
        <dbReference type="ARBA" id="ARBA00022741"/>
    </source>
</evidence>
<dbReference type="Proteomes" id="UP000326344">
    <property type="component" value="Unassembled WGS sequence"/>
</dbReference>
<keyword evidence="14" id="KW-1185">Reference proteome</keyword>
<comment type="subcellular location">
    <subcellularLocation>
        <location evidence="2">Membrane</location>
    </subcellularLocation>
</comment>
<dbReference type="SUPFAM" id="SSF55874">
    <property type="entry name" value="ATPase domain of HSP90 chaperone/DNA topoisomerase II/histidine kinase"/>
    <property type="match status" value="1"/>
</dbReference>
<dbReference type="AlphaFoldDB" id="A0A5N1JID5"/>
<feature type="transmembrane region" description="Helical" evidence="10">
    <location>
        <begin position="474"/>
        <end position="493"/>
    </location>
</feature>
<evidence type="ECO:0000259" key="11">
    <source>
        <dbReference type="PROSITE" id="PS50109"/>
    </source>
</evidence>
<dbReference type="Gene3D" id="6.10.340.10">
    <property type="match status" value="1"/>
</dbReference>
<keyword evidence="7 13" id="KW-0418">Kinase</keyword>
<feature type="transmembrane region" description="Helical" evidence="10">
    <location>
        <begin position="741"/>
        <end position="762"/>
    </location>
</feature>
<dbReference type="SMART" id="SM00387">
    <property type="entry name" value="HATPase_c"/>
    <property type="match status" value="1"/>
</dbReference>
<feature type="transmembrane region" description="Helical" evidence="10">
    <location>
        <begin position="948"/>
        <end position="970"/>
    </location>
</feature>
<feature type="transmembrane region" description="Helical" evidence="10">
    <location>
        <begin position="782"/>
        <end position="803"/>
    </location>
</feature>
<feature type="domain" description="Histidine kinase" evidence="11">
    <location>
        <begin position="1041"/>
        <end position="1252"/>
    </location>
</feature>
<sequence>MILGLYQAGKAFSSIFVVSILNKHIFLILSILALGLSVFFYSVLERGAISAAHEQYLQTTQQRIKTELSTSSEELQAVGELLREKPTPTFAGLSRETKYPYYIFRNKQLLYWSDHRFIPDYQQLKSILYPRLMSFPQGKYLVNRQFIRQGTDSLEVFSLVNVYRHYQTDNSYLRSGYNPDLFSLVPREISVEKSSIYESMYDQTPVFLFSVIPPQMEGYQNQTSPVNTVILAILSVFFMGIYLVRRTLNLRRSRHYGAGFVILALYLVVLRAVMLYFGVPFLFFETDLFNPGYFSSSVVAPSLGDQLLNCIVMVILALYLASTFYRTRSYYWLLRQSDGLKAVVSIVSVVLSYSVFYGCFHELNTIYEKSGFTLDITLSLSFTSLKMACLLVFVGISTVFFLLQHVFSSLFIRLNLTLWRGLLWFLMGTILSVLLFWQGSTPMPWILAIQGVYFMVLYVSRFPRALYSFRYKTTLYLFFTAFVCAALATYVVYNQGLKKDLIKKREFGKQLLVENDAFGEFLLNKSRTAITQDAEIRRVMTSDTLLLRERIQQRVKNVHLDKYFERYSIDVLVFNSGNPFPGNPQAETNYRNYAERFRQDHYRTQYPGIYFINDVSNNFIKQYVQFFDFKLGENRVGHVVLDLKLTRNQPGRLDPSLLTDKKFIQAPETQIYNYAIYSPGKRMLYNSGEYNYDRKLPASLLSDAVLFDQGVSHENYKHVGLRDESGRIVVISSRDYPIRNLFSNFSFLYLVLILYILILILIYSIRFGFSRFYINYSTKTQLYLNAAFFLPLVLVVAITFGVISSNYDAYQQTTYLTNAKNISSNFRGDWTSFLQGTTSKAYLEEELKKITQDDDIDISIFDKSGTLFCSTQPLVYESGHLSKRINPEAYTHLAEGKENQVLLTESLGTKQYRTAYASIKSYDGELLGMLGVSHFNSEPELEHQMIDVVSTALSVFTGLFMIFLLVSYWASNVLTKPLKIITQKIRKTNLDRFNEPLDWKSDDEIGLLIGEYNRMLVKLEEKKQALSQSEKQSAWREMAKQVAHEIKNPLTPMKLTLQHLQRTLQSDSPTARRVLQRTLETLLDQIDNLSDIATSFSDFAKMPLPKNELFEITSVINKAADLYADDGKITLIRDISPYPVMVMGDRQLIGRILTNLIINSVQSVSADRKPVIKLRLTVTDDHINIEISDNGAGVPEAIRSKIFLPNFSTKEGGSGLGLAIAKRGIEHAGGSIWFETATGEGTTFFISLPHIPPIGTGSGLKGESIGLN</sequence>
<accession>A0A5N1JID5</accession>
<comment type="caution">
    <text evidence="13">The sequence shown here is derived from an EMBL/GenBank/DDBJ whole genome shotgun (WGS) entry which is preliminary data.</text>
</comment>
<feature type="transmembrane region" description="Helical" evidence="10">
    <location>
        <begin position="226"/>
        <end position="244"/>
    </location>
</feature>
<dbReference type="PROSITE" id="PS50109">
    <property type="entry name" value="HIS_KIN"/>
    <property type="match status" value="1"/>
</dbReference>
<dbReference type="InterPro" id="IPR003660">
    <property type="entry name" value="HAMP_dom"/>
</dbReference>
<evidence type="ECO:0000256" key="3">
    <source>
        <dbReference type="ARBA" id="ARBA00012438"/>
    </source>
</evidence>